<gene>
    <name evidence="2" type="ORF">APZ42_007937</name>
</gene>
<dbReference type="InterPro" id="IPR056793">
    <property type="entry name" value="HSNSD_N"/>
</dbReference>
<dbReference type="Proteomes" id="UP000076858">
    <property type="component" value="Unassembled WGS sequence"/>
</dbReference>
<dbReference type="GO" id="GO:0016740">
    <property type="term" value="F:transferase activity"/>
    <property type="evidence" value="ECO:0007669"/>
    <property type="project" value="UniProtKB-KW"/>
</dbReference>
<dbReference type="STRING" id="35525.A0A164EZG8"/>
<evidence type="ECO:0000313" key="2">
    <source>
        <dbReference type="EMBL" id="KZR97278.1"/>
    </source>
</evidence>
<feature type="domain" description="Heparan sulfate-N-deacetylase N-terminal" evidence="1">
    <location>
        <begin position="2"/>
        <end position="88"/>
    </location>
</feature>
<name>A0A164EZG8_9CRUS</name>
<organism evidence="2 3">
    <name type="scientific">Daphnia magna</name>
    <dbReference type="NCBI Taxonomy" id="35525"/>
    <lineage>
        <taxon>Eukaryota</taxon>
        <taxon>Metazoa</taxon>
        <taxon>Ecdysozoa</taxon>
        <taxon>Arthropoda</taxon>
        <taxon>Crustacea</taxon>
        <taxon>Branchiopoda</taxon>
        <taxon>Diplostraca</taxon>
        <taxon>Cladocera</taxon>
        <taxon>Anomopoda</taxon>
        <taxon>Daphniidae</taxon>
        <taxon>Daphnia</taxon>
    </lineage>
</organism>
<protein>
    <submittedName>
        <fullName evidence="2">Bifunctional heparan sulfate N-deacetylase/N-sulfotransferase</fullName>
    </submittedName>
</protein>
<keyword evidence="3" id="KW-1185">Reference proteome</keyword>
<dbReference type="AlphaFoldDB" id="A0A164EZG8"/>
<dbReference type="Pfam" id="PF25119">
    <property type="entry name" value="HSNSD_N"/>
    <property type="match status" value="1"/>
</dbReference>
<sequence length="93" mass="10202">QFQVGIIGFMSPREESLIKAQLRGFPLHIHTNLKLKDAELKADSPVLRITRGGDVLWGPLPGNDWTVFSPNHSTYEPLAMGSIQAPEDSAAYG</sequence>
<dbReference type="EMBL" id="LRGB01022012">
    <property type="protein sequence ID" value="KZR97278.1"/>
    <property type="molecule type" value="Genomic_DNA"/>
</dbReference>
<keyword evidence="2" id="KW-0808">Transferase</keyword>
<reference evidence="2 3" key="1">
    <citation type="submission" date="2016-03" db="EMBL/GenBank/DDBJ databases">
        <title>EvidentialGene: Evidence-directed Construction of Genes on Genomes.</title>
        <authorList>
            <person name="Gilbert D.G."/>
            <person name="Choi J.-H."/>
            <person name="Mockaitis K."/>
            <person name="Colbourne J."/>
            <person name="Pfrender M."/>
        </authorList>
    </citation>
    <scope>NUCLEOTIDE SEQUENCE [LARGE SCALE GENOMIC DNA]</scope>
    <source>
        <strain evidence="2 3">Xinb3</strain>
        <tissue evidence="2">Complete organism</tissue>
    </source>
</reference>
<dbReference type="OrthoDB" id="8958249at2759"/>
<accession>A0A164EZG8</accession>
<feature type="non-terminal residue" evidence="2">
    <location>
        <position position="93"/>
    </location>
</feature>
<comment type="caution">
    <text evidence="2">The sequence shown here is derived from an EMBL/GenBank/DDBJ whole genome shotgun (WGS) entry which is preliminary data.</text>
</comment>
<feature type="non-terminal residue" evidence="2">
    <location>
        <position position="1"/>
    </location>
</feature>
<evidence type="ECO:0000259" key="1">
    <source>
        <dbReference type="Pfam" id="PF25119"/>
    </source>
</evidence>
<proteinExistence type="predicted"/>
<evidence type="ECO:0000313" key="3">
    <source>
        <dbReference type="Proteomes" id="UP000076858"/>
    </source>
</evidence>